<evidence type="ECO:0008006" key="4">
    <source>
        <dbReference type="Google" id="ProtNLM"/>
    </source>
</evidence>
<dbReference type="EMBL" id="JACOME010000005">
    <property type="protein sequence ID" value="MBC3847620.1"/>
    <property type="molecule type" value="Genomic_DNA"/>
</dbReference>
<dbReference type="PROSITE" id="PS51257">
    <property type="entry name" value="PROKAR_LIPOPROTEIN"/>
    <property type="match status" value="1"/>
</dbReference>
<evidence type="ECO:0000313" key="3">
    <source>
        <dbReference type="Proteomes" id="UP000607435"/>
    </source>
</evidence>
<feature type="chain" id="PRO_5045675003" description="Lipocalin-like domain-containing protein" evidence="1">
    <location>
        <begin position="22"/>
        <end position="146"/>
    </location>
</feature>
<dbReference type="Proteomes" id="UP000607435">
    <property type="component" value="Unassembled WGS sequence"/>
</dbReference>
<reference evidence="2 3" key="1">
    <citation type="submission" date="2020-08" db="EMBL/GenBank/DDBJ databases">
        <title>Winogradskyella ouciana sp. nov., isolated from the hadal seawater of the Mariana Trench.</title>
        <authorList>
            <person name="He X."/>
        </authorList>
    </citation>
    <scope>NUCLEOTIDE SEQUENCE [LARGE SCALE GENOMIC DNA]</scope>
    <source>
        <strain evidence="2 3">KCTC 22026</strain>
    </source>
</reference>
<accession>A0ABR6Y4J1</accession>
<evidence type="ECO:0000256" key="1">
    <source>
        <dbReference type="SAM" id="SignalP"/>
    </source>
</evidence>
<feature type="signal peptide" evidence="1">
    <location>
        <begin position="1"/>
        <end position="21"/>
    </location>
</feature>
<comment type="caution">
    <text evidence="2">The sequence shown here is derived from an EMBL/GenBank/DDBJ whole genome shotgun (WGS) entry which is preliminary data.</text>
</comment>
<name>A0ABR6Y4J1_9FLAO</name>
<protein>
    <recommendedName>
        <fullName evidence="4">Lipocalin-like domain-containing protein</fullName>
    </recommendedName>
</protein>
<proteinExistence type="predicted"/>
<keyword evidence="1" id="KW-0732">Signal</keyword>
<keyword evidence="3" id="KW-1185">Reference proteome</keyword>
<organism evidence="2 3">
    <name type="scientific">Winogradskyella echinorum</name>
    <dbReference type="NCBI Taxonomy" id="538189"/>
    <lineage>
        <taxon>Bacteria</taxon>
        <taxon>Pseudomonadati</taxon>
        <taxon>Bacteroidota</taxon>
        <taxon>Flavobacteriia</taxon>
        <taxon>Flavobacteriales</taxon>
        <taxon>Flavobacteriaceae</taxon>
        <taxon>Winogradskyella</taxon>
    </lineage>
</organism>
<dbReference type="RefSeq" id="WP_186846735.1">
    <property type="nucleotide sequence ID" value="NZ_JACOME010000005.1"/>
</dbReference>
<sequence length="146" mass="17339">MKRPYWMFSILILGFASCHFTGPIDVNIQRKNVEVKSNNIVGKWKMDKFSYKFLSGIKNDSIVLSLNSDNQFEINNLQNLFEGEINSGISFGKWEIIEQYDTKKIKLTFDDTQTTKNLEIYKLKNNYQLWYFLSDPDNEERIRFLK</sequence>
<evidence type="ECO:0000313" key="2">
    <source>
        <dbReference type="EMBL" id="MBC3847620.1"/>
    </source>
</evidence>
<gene>
    <name evidence="2" type="ORF">H6H04_14580</name>
</gene>